<keyword evidence="1" id="KW-1185">Reference proteome</keyword>
<evidence type="ECO:0000313" key="1">
    <source>
        <dbReference type="Proteomes" id="UP000095287"/>
    </source>
</evidence>
<name>A0A1I8AJT7_9BILA</name>
<sequence>MMSQQITQNPRRTFWKESHGKKSQECRLCFATPQERLLGNGPEERSPTALLSDLLGCEPLDQHFYRKNCNSKRLAAIAQSAFEFRIVLRLLHL</sequence>
<proteinExistence type="predicted"/>
<dbReference type="Proteomes" id="UP000095287">
    <property type="component" value="Unplaced"/>
</dbReference>
<organism evidence="1 2">
    <name type="scientific">Steinernema glaseri</name>
    <dbReference type="NCBI Taxonomy" id="37863"/>
    <lineage>
        <taxon>Eukaryota</taxon>
        <taxon>Metazoa</taxon>
        <taxon>Ecdysozoa</taxon>
        <taxon>Nematoda</taxon>
        <taxon>Chromadorea</taxon>
        <taxon>Rhabditida</taxon>
        <taxon>Tylenchina</taxon>
        <taxon>Panagrolaimomorpha</taxon>
        <taxon>Strongyloidoidea</taxon>
        <taxon>Steinernematidae</taxon>
        <taxon>Steinernema</taxon>
    </lineage>
</organism>
<protein>
    <submittedName>
        <fullName evidence="2">Virulence protein</fullName>
    </submittedName>
</protein>
<evidence type="ECO:0000313" key="2">
    <source>
        <dbReference type="WBParaSite" id="L893_g6337.t1"/>
    </source>
</evidence>
<dbReference type="WBParaSite" id="L893_g6337.t1">
    <property type="protein sequence ID" value="L893_g6337.t1"/>
    <property type="gene ID" value="L893_g6337"/>
</dbReference>
<reference evidence="2" key="1">
    <citation type="submission" date="2016-11" db="UniProtKB">
        <authorList>
            <consortium name="WormBaseParasite"/>
        </authorList>
    </citation>
    <scope>IDENTIFICATION</scope>
</reference>
<accession>A0A1I8AJT7</accession>
<dbReference type="AlphaFoldDB" id="A0A1I8AJT7"/>